<keyword evidence="27" id="KW-0472">Membrane</keyword>
<keyword evidence="10" id="KW-0945">Host-virus interaction</keyword>
<dbReference type="InterPro" id="IPR057617">
    <property type="entry name" value="PML_C"/>
</dbReference>
<evidence type="ECO:0000256" key="17">
    <source>
        <dbReference type="ARBA" id="ARBA00022824"/>
    </source>
</evidence>
<dbReference type="GO" id="GO:0090398">
    <property type="term" value="P:cellular senescence"/>
    <property type="evidence" value="ECO:0007669"/>
    <property type="project" value="UniProtKB-ARBA"/>
</dbReference>
<keyword evidence="18" id="KW-0862">Zinc</keyword>
<dbReference type="GO" id="GO:0008285">
    <property type="term" value="P:negative regulation of cell population proliferation"/>
    <property type="evidence" value="ECO:0007669"/>
    <property type="project" value="UniProtKB-ARBA"/>
</dbReference>
<dbReference type="CDD" id="cd16579">
    <property type="entry name" value="RING-HC_PML_C-V"/>
    <property type="match status" value="1"/>
</dbReference>
<evidence type="ECO:0000256" key="31">
    <source>
        <dbReference type="ARBA" id="ARBA00068056"/>
    </source>
</evidence>
<dbReference type="Pfam" id="PF12126">
    <property type="entry name" value="PML_CC"/>
    <property type="match status" value="1"/>
</dbReference>
<dbReference type="GO" id="GO:0008270">
    <property type="term" value="F:zinc ion binding"/>
    <property type="evidence" value="ECO:0007669"/>
    <property type="project" value="UniProtKB-KW"/>
</dbReference>
<evidence type="ECO:0000256" key="4">
    <source>
        <dbReference type="ARBA" id="ARBA00004496"/>
    </source>
</evidence>
<keyword evidence="11" id="KW-0399">Innate immunity</keyword>
<dbReference type="PROSITE" id="PS50089">
    <property type="entry name" value="ZF_RING_2"/>
    <property type="match status" value="1"/>
</dbReference>
<dbReference type="CDD" id="cd19804">
    <property type="entry name" value="Bbox1_TRIM19_C-V"/>
    <property type="match status" value="1"/>
</dbReference>
<evidence type="ECO:0000256" key="3">
    <source>
        <dbReference type="ARBA" id="ARBA00004469"/>
    </source>
</evidence>
<evidence type="ECO:0000256" key="20">
    <source>
        <dbReference type="ARBA" id="ARBA00022859"/>
    </source>
</evidence>
<comment type="subcellular location">
    <subcellularLocation>
        <location evidence="4">Cytoplasm</location>
    </subcellularLocation>
    <subcellularLocation>
        <location evidence="3">Early endosome membrane</location>
        <topology evidence="3">Peripheral membrane protein</topology>
        <orientation evidence="3">Cytoplasmic side</orientation>
    </subcellularLocation>
    <subcellularLocation>
        <location evidence="2">Endoplasmic reticulum membrane</location>
        <topology evidence="2">Peripheral membrane protein</topology>
        <orientation evidence="2">Cytoplasmic side</orientation>
    </subcellularLocation>
    <subcellularLocation>
        <location evidence="1">Nucleus</location>
        <location evidence="1">PML body</location>
    </subcellularLocation>
    <subcellularLocation>
        <location evidence="5">Nucleus</location>
        <location evidence="5">Nucleolus</location>
    </subcellularLocation>
    <subcellularLocation>
        <location evidence="6">Nucleus</location>
        <location evidence="6">Nucleoplasm</location>
    </subcellularLocation>
</comment>
<evidence type="ECO:0000256" key="9">
    <source>
        <dbReference type="ARBA" id="ARBA00022553"/>
    </source>
</evidence>
<dbReference type="AlphaFoldDB" id="A0A8J6L599"/>
<dbReference type="GO" id="GO:0005789">
    <property type="term" value="C:endoplasmic reticulum membrane"/>
    <property type="evidence" value="ECO:0007669"/>
    <property type="project" value="UniProtKB-SubCell"/>
</dbReference>
<dbReference type="GO" id="GO:0045184">
    <property type="term" value="P:establishment of protein localization"/>
    <property type="evidence" value="ECO:0007669"/>
    <property type="project" value="UniProtKB-ARBA"/>
</dbReference>
<dbReference type="SMART" id="SM00336">
    <property type="entry name" value="BBOX"/>
    <property type="match status" value="1"/>
</dbReference>
<evidence type="ECO:0000259" key="34">
    <source>
        <dbReference type="PROSITE" id="PS50089"/>
    </source>
</evidence>
<dbReference type="InterPro" id="IPR021978">
    <property type="entry name" value="PML-like_CC"/>
</dbReference>
<dbReference type="Pfam" id="PF22586">
    <property type="entry name" value="ANCHR-like_BBOX"/>
    <property type="match status" value="1"/>
</dbReference>
<keyword evidence="16 32" id="KW-0863">Zinc-finger</keyword>
<dbReference type="InterPro" id="IPR001841">
    <property type="entry name" value="Znf_RING"/>
</dbReference>
<dbReference type="InterPro" id="IPR000315">
    <property type="entry name" value="Znf_B-box"/>
</dbReference>
<keyword evidence="15" id="KW-0967">Endosome</keyword>
<dbReference type="GO" id="GO:0048511">
    <property type="term" value="P:rhythmic process"/>
    <property type="evidence" value="ECO:0007669"/>
    <property type="project" value="UniProtKB-KW"/>
</dbReference>
<dbReference type="GO" id="GO:0016605">
    <property type="term" value="C:PML body"/>
    <property type="evidence" value="ECO:0007669"/>
    <property type="project" value="UniProtKB-SubCell"/>
</dbReference>
<dbReference type="GO" id="GO:2001235">
    <property type="term" value="P:positive regulation of apoptotic signaling pathway"/>
    <property type="evidence" value="ECO:0007669"/>
    <property type="project" value="UniProtKB-ARBA"/>
</dbReference>
<evidence type="ECO:0000256" key="27">
    <source>
        <dbReference type="ARBA" id="ARBA00023136"/>
    </source>
</evidence>
<evidence type="ECO:0000256" key="8">
    <source>
        <dbReference type="ARBA" id="ARBA00022499"/>
    </source>
</evidence>
<evidence type="ECO:0000256" key="16">
    <source>
        <dbReference type="ARBA" id="ARBA00022771"/>
    </source>
</evidence>
<feature type="domain" description="B box-type" evidence="35">
    <location>
        <begin position="121"/>
        <end position="163"/>
    </location>
</feature>
<dbReference type="GO" id="GO:0060341">
    <property type="term" value="P:regulation of cellular localization"/>
    <property type="evidence" value="ECO:0007669"/>
    <property type="project" value="UniProtKB-ARBA"/>
</dbReference>
<evidence type="ECO:0000256" key="5">
    <source>
        <dbReference type="ARBA" id="ARBA00004604"/>
    </source>
</evidence>
<evidence type="ECO:0000256" key="32">
    <source>
        <dbReference type="PROSITE-ProRule" id="PRU00024"/>
    </source>
</evidence>
<keyword evidence="17" id="KW-0256">Endoplasmic reticulum</keyword>
<keyword evidence="20" id="KW-0391">Immunity</keyword>
<dbReference type="GO" id="GO:0003677">
    <property type="term" value="F:DNA binding"/>
    <property type="evidence" value="ECO:0007669"/>
    <property type="project" value="UniProtKB-KW"/>
</dbReference>
<evidence type="ECO:0000256" key="22">
    <source>
        <dbReference type="ARBA" id="ARBA00023015"/>
    </source>
</evidence>
<evidence type="ECO:0000256" key="28">
    <source>
        <dbReference type="ARBA" id="ARBA00023159"/>
    </source>
</evidence>
<dbReference type="InterPro" id="IPR017907">
    <property type="entry name" value="Znf_RING_CS"/>
</dbReference>
<dbReference type="Gene3D" id="3.30.160.60">
    <property type="entry name" value="Classic Zinc Finger"/>
    <property type="match status" value="1"/>
</dbReference>
<accession>A0A8J6L599</accession>
<dbReference type="PANTHER" id="PTHR25462">
    <property type="entry name" value="BONUS, ISOFORM C-RELATED"/>
    <property type="match status" value="1"/>
</dbReference>
<evidence type="ECO:0000256" key="18">
    <source>
        <dbReference type="ARBA" id="ARBA00022833"/>
    </source>
</evidence>
<gene>
    <name evidence="36" type="ORF">LTLLF_135970</name>
</gene>
<dbReference type="FunFam" id="3.30.40.10:FF:000178">
    <property type="entry name" value="PML isoform 6"/>
    <property type="match status" value="1"/>
</dbReference>
<dbReference type="GO" id="GO:0051246">
    <property type="term" value="P:regulation of protein metabolic process"/>
    <property type="evidence" value="ECO:0007669"/>
    <property type="project" value="UniProtKB-ARBA"/>
</dbReference>
<evidence type="ECO:0000256" key="10">
    <source>
        <dbReference type="ARBA" id="ARBA00022581"/>
    </source>
</evidence>
<dbReference type="GO" id="GO:0034504">
    <property type="term" value="P:protein localization to nucleus"/>
    <property type="evidence" value="ECO:0007669"/>
    <property type="project" value="UniProtKB-ARBA"/>
</dbReference>
<evidence type="ECO:0000259" key="35">
    <source>
        <dbReference type="PROSITE" id="PS50119"/>
    </source>
</evidence>
<feature type="region of interest" description="Disordered" evidence="33">
    <location>
        <begin position="486"/>
        <end position="528"/>
    </location>
</feature>
<dbReference type="InterPro" id="IPR013083">
    <property type="entry name" value="Znf_RING/FYVE/PHD"/>
</dbReference>
<dbReference type="PROSITE" id="PS50119">
    <property type="entry name" value="ZF_BBOX"/>
    <property type="match status" value="2"/>
</dbReference>
<feature type="domain" description="RING-type" evidence="34">
    <location>
        <begin position="55"/>
        <end position="90"/>
    </location>
</feature>
<name>A0A8J6L599_MICOH</name>
<dbReference type="GO" id="GO:0016363">
    <property type="term" value="C:nuclear matrix"/>
    <property type="evidence" value="ECO:0007669"/>
    <property type="project" value="UniProtKB-ARBA"/>
</dbReference>
<dbReference type="GO" id="GO:0044790">
    <property type="term" value="P:suppression of viral release by host"/>
    <property type="evidence" value="ECO:0007669"/>
    <property type="project" value="UniProtKB-ARBA"/>
</dbReference>
<keyword evidence="9" id="KW-0597">Phosphoprotein</keyword>
<evidence type="ECO:0000313" key="36">
    <source>
        <dbReference type="EMBL" id="KAH0514252.1"/>
    </source>
</evidence>
<evidence type="ECO:0000256" key="33">
    <source>
        <dbReference type="SAM" id="MobiDB-lite"/>
    </source>
</evidence>
<dbReference type="SUPFAM" id="SSF57850">
    <property type="entry name" value="RING/U-box"/>
    <property type="match status" value="1"/>
</dbReference>
<keyword evidence="13" id="KW-0479">Metal-binding</keyword>
<dbReference type="PROSITE" id="PS00518">
    <property type="entry name" value="ZF_RING_1"/>
    <property type="match status" value="1"/>
</dbReference>
<evidence type="ECO:0000256" key="21">
    <source>
        <dbReference type="ARBA" id="ARBA00022990"/>
    </source>
</evidence>
<dbReference type="GO" id="GO:0031901">
    <property type="term" value="C:early endosome membrane"/>
    <property type="evidence" value="ECO:0007669"/>
    <property type="project" value="UniProtKB-SubCell"/>
</dbReference>
<keyword evidence="21" id="KW-0007">Acetylation</keyword>
<dbReference type="GO" id="GO:0016525">
    <property type="term" value="P:negative regulation of angiogenesis"/>
    <property type="evidence" value="ECO:0007669"/>
    <property type="project" value="UniProtKB-ARBA"/>
</dbReference>
<dbReference type="GO" id="GO:0030578">
    <property type="term" value="P:PML body organization"/>
    <property type="evidence" value="ECO:0007669"/>
    <property type="project" value="UniProtKB-ARBA"/>
</dbReference>
<keyword evidence="24" id="KW-0090">Biological rhythms</keyword>
<dbReference type="GO" id="GO:0010629">
    <property type="term" value="P:negative regulation of gene expression"/>
    <property type="evidence" value="ECO:0007669"/>
    <property type="project" value="UniProtKB-ARBA"/>
</dbReference>
<dbReference type="PANTHER" id="PTHR25462:SF302">
    <property type="entry name" value="PROTEIN PML"/>
    <property type="match status" value="1"/>
</dbReference>
<keyword evidence="19" id="KW-0832">Ubl conjugation</keyword>
<evidence type="ECO:0000256" key="12">
    <source>
        <dbReference type="ARBA" id="ARBA00022703"/>
    </source>
</evidence>
<dbReference type="Pfam" id="PF25244">
    <property type="entry name" value="PML_C"/>
    <property type="match status" value="1"/>
</dbReference>
<feature type="compositionally biased region" description="Polar residues" evidence="33">
    <location>
        <begin position="497"/>
        <end position="511"/>
    </location>
</feature>
<keyword evidence="26" id="KW-0238">DNA-binding</keyword>
<evidence type="ECO:0000256" key="24">
    <source>
        <dbReference type="ARBA" id="ARBA00023108"/>
    </source>
</evidence>
<keyword evidence="8" id="KW-1017">Isopeptide bond</keyword>
<keyword evidence="12" id="KW-0053">Apoptosis</keyword>
<dbReference type="GO" id="GO:0005730">
    <property type="term" value="C:nucleolus"/>
    <property type="evidence" value="ECO:0007669"/>
    <property type="project" value="UniProtKB-SubCell"/>
</dbReference>
<sequence length="877" mass="98072">MQKAPASSGSPCLQQDPTLAPTPTMPPPEDPSEDHEHNQSPAEQTLKEEFQFLRCLGCQAQAKCPKLLPCLHTLCSGCLEARGFQCTICQAPGTDPPAEALDNVFFESLQRRLAVFRQIVDVQATCTRCKESADFWCFECEQLMCNKCFEAHQWYLKHEARPLAELRDSSVREFLDGIRKSNIFCSNTNHRTPTQTNIYCRGCAKPLCCTCALLDRSHGDLQCDIGEEIQQWHEELGTMTQALQEQERTFDNAHSQMRSAIGQLEHARTDAEERIRSRVRQVVEHVQAQERELLEAVNARYQRDYQEIAGQLGHLEAVLQRIRTGEALVKRMKLYASDQEVLDMHDFLRRALSRLRQEEPQNQQVQLRTSGFEEFKMCLQDLISCITPRTDAAVAERARPEAASTPKDFLDLKQPNEVQSAQAEALNMSKTQPVAMVQSVPGAHPVPVYAFSMKAPTYREEASQTVISKKRKCCCHSDCSRKMIKMESTEEDEDRLTNSSPEQPRPSTSKAVSPPHLDGSSNPGSPIQEEETLLLTGNHVTSDTGETEERIVVISSSEDSDTENLSPHELDDSGSESSGLQLEGPNFLKASSESLADPQAEDRPLVFFDLKIDSETQKISQLAAVNQESKFRVLIQPEAFSVYSKAVSLEVGLQHFLNFLTSMHRPILACSKLWGPGLPIFFKALNDINKQWEFQVSISGFLAVLPLIQERIPGASSFKLRTLAKTYLARNMSERSALAAVLAMRDLCCLLEVSPGPQLDQHVYPFSNLQCFASLQPLVQANVLPRPEARLLALHNVSFLELLTAYRNNRQEGLKRYGRYLSLQTFSSSASTQLAQYLQALSTYMEGLLEGCDPAMAEGSSAPFSSQSLAKKASQQT</sequence>
<feature type="compositionally biased region" description="Low complexity" evidence="33">
    <location>
        <begin position="575"/>
        <end position="584"/>
    </location>
</feature>
<proteinExistence type="predicted"/>
<keyword evidence="23" id="KW-0175">Coiled coil</keyword>
<keyword evidence="14" id="KW-0677">Repeat</keyword>
<keyword evidence="30" id="KW-0539">Nucleus</keyword>
<evidence type="ECO:0000256" key="19">
    <source>
        <dbReference type="ARBA" id="ARBA00022843"/>
    </source>
</evidence>
<feature type="region of interest" description="Disordered" evidence="33">
    <location>
        <begin position="555"/>
        <end position="584"/>
    </location>
</feature>
<dbReference type="GO" id="GO:0045087">
    <property type="term" value="P:innate immune response"/>
    <property type="evidence" value="ECO:0007669"/>
    <property type="project" value="UniProtKB-KW"/>
</dbReference>
<dbReference type="GO" id="GO:0008630">
    <property type="term" value="P:intrinsic apoptotic signaling pathway in response to DNA damage"/>
    <property type="evidence" value="ECO:0007669"/>
    <property type="project" value="UniProtKB-ARBA"/>
</dbReference>
<keyword evidence="7" id="KW-0963">Cytoplasm</keyword>
<evidence type="ECO:0000256" key="29">
    <source>
        <dbReference type="ARBA" id="ARBA00023163"/>
    </source>
</evidence>
<dbReference type="Proteomes" id="UP000710432">
    <property type="component" value="Unassembled WGS sequence"/>
</dbReference>
<keyword evidence="22" id="KW-0805">Transcription regulation</keyword>
<evidence type="ECO:0000313" key="37">
    <source>
        <dbReference type="Proteomes" id="UP000710432"/>
    </source>
</evidence>
<protein>
    <recommendedName>
        <fullName evidence="31">Protein PML</fullName>
    </recommendedName>
</protein>
<comment type="caution">
    <text evidence="36">The sequence shown here is derived from an EMBL/GenBank/DDBJ whole genome shotgun (WGS) entry which is preliminary data.</text>
</comment>
<organism evidence="36 37">
    <name type="scientific">Microtus ochrogaster</name>
    <name type="common">Prairie vole</name>
    <dbReference type="NCBI Taxonomy" id="79684"/>
    <lineage>
        <taxon>Eukaryota</taxon>
        <taxon>Metazoa</taxon>
        <taxon>Chordata</taxon>
        <taxon>Craniata</taxon>
        <taxon>Vertebrata</taxon>
        <taxon>Euteleostomi</taxon>
        <taxon>Mammalia</taxon>
        <taxon>Eutheria</taxon>
        <taxon>Euarchontoglires</taxon>
        <taxon>Glires</taxon>
        <taxon>Rodentia</taxon>
        <taxon>Myomorpha</taxon>
        <taxon>Muroidea</taxon>
        <taxon>Cricetidae</taxon>
        <taxon>Arvicolinae</taxon>
        <taxon>Microtus</taxon>
    </lineage>
</organism>
<keyword evidence="29" id="KW-0804">Transcription</keyword>
<evidence type="ECO:0000256" key="15">
    <source>
        <dbReference type="ARBA" id="ARBA00022753"/>
    </source>
</evidence>
<dbReference type="GO" id="GO:0003713">
    <property type="term" value="F:transcription coactivator activity"/>
    <property type="evidence" value="ECO:0007669"/>
    <property type="project" value="UniProtKB-ARBA"/>
</dbReference>
<evidence type="ECO:0000256" key="25">
    <source>
        <dbReference type="ARBA" id="ARBA00023118"/>
    </source>
</evidence>
<feature type="compositionally biased region" description="Polar residues" evidence="33">
    <location>
        <begin position="1"/>
        <end position="16"/>
    </location>
</feature>
<evidence type="ECO:0000256" key="13">
    <source>
        <dbReference type="ARBA" id="ARBA00022723"/>
    </source>
</evidence>
<evidence type="ECO:0000256" key="11">
    <source>
        <dbReference type="ARBA" id="ARBA00022588"/>
    </source>
</evidence>
<dbReference type="GO" id="GO:0001666">
    <property type="term" value="P:response to hypoxia"/>
    <property type="evidence" value="ECO:0007669"/>
    <property type="project" value="UniProtKB-ARBA"/>
</dbReference>
<keyword evidence="25" id="KW-0051">Antiviral defense</keyword>
<feature type="region of interest" description="Disordered" evidence="33">
    <location>
        <begin position="1"/>
        <end position="43"/>
    </location>
</feature>
<evidence type="ECO:0000256" key="2">
    <source>
        <dbReference type="ARBA" id="ARBA00004397"/>
    </source>
</evidence>
<reference evidence="36" key="1">
    <citation type="submission" date="2020-03" db="EMBL/GenBank/DDBJ databases">
        <title>Studies in the Genomics of Life Span.</title>
        <authorList>
            <person name="Glass D."/>
        </authorList>
    </citation>
    <scope>NUCLEOTIDE SEQUENCE</scope>
    <source>
        <strain evidence="36">LTLLF</strain>
        <tissue evidence="36">Muscle</tissue>
    </source>
</reference>
<evidence type="ECO:0000256" key="7">
    <source>
        <dbReference type="ARBA" id="ARBA00022490"/>
    </source>
</evidence>
<feature type="domain" description="B box-type" evidence="35">
    <location>
        <begin position="180"/>
        <end position="218"/>
    </location>
</feature>
<dbReference type="GO" id="GO:0034097">
    <property type="term" value="P:response to cytokine"/>
    <property type="evidence" value="ECO:0007669"/>
    <property type="project" value="UniProtKB-ARBA"/>
</dbReference>
<evidence type="ECO:0000256" key="23">
    <source>
        <dbReference type="ARBA" id="ARBA00023054"/>
    </source>
</evidence>
<dbReference type="InterPro" id="IPR047153">
    <property type="entry name" value="TRIM45/56/19-like"/>
</dbReference>
<evidence type="ECO:0000256" key="14">
    <source>
        <dbReference type="ARBA" id="ARBA00022737"/>
    </source>
</evidence>
<keyword evidence="28" id="KW-0010">Activator</keyword>
<evidence type="ECO:0000256" key="1">
    <source>
        <dbReference type="ARBA" id="ARBA00004322"/>
    </source>
</evidence>
<evidence type="ECO:0000256" key="30">
    <source>
        <dbReference type="ARBA" id="ARBA00023242"/>
    </source>
</evidence>
<evidence type="ECO:0000256" key="26">
    <source>
        <dbReference type="ARBA" id="ARBA00023125"/>
    </source>
</evidence>
<dbReference type="Gene3D" id="3.30.40.10">
    <property type="entry name" value="Zinc/RING finger domain, C3HC4 (zinc finger)"/>
    <property type="match status" value="1"/>
</dbReference>
<evidence type="ECO:0000256" key="6">
    <source>
        <dbReference type="ARBA" id="ARBA00004642"/>
    </source>
</evidence>
<dbReference type="EMBL" id="JAATJU010021254">
    <property type="protein sequence ID" value="KAH0514252.1"/>
    <property type="molecule type" value="Genomic_DNA"/>
</dbReference>